<dbReference type="RefSeq" id="WP_075055477.1">
    <property type="nucleotide sequence ID" value="NZ_CP007536.1"/>
</dbReference>
<gene>
    <name evidence="1" type="ORF">NVIE_025280</name>
</gene>
<sequence>MLDYKGIKFHWLGHDGYRIVAGGKTIYIDPYQLSKAQHGKNDADIVMITHNHFDHLSMDDIKQVVGKKTDIVAARECAEQLKPLGLATSLVAPGDRVTVQGVQVEAVAAYNTNKTFHPKADKKVGYVMTLGGMRVYHAGDADDIPEMSQVHPDIALVPVSGTYVMTADEAARAVNEKIKPKMLAIPMHYASIVGSRKDAARFKELVRACPVEILEQE</sequence>
<dbReference type="InterPro" id="IPR050114">
    <property type="entry name" value="UPF0173_UPF0282_UlaG_hydrolase"/>
</dbReference>
<dbReference type="GO" id="GO:0016787">
    <property type="term" value="F:hydrolase activity"/>
    <property type="evidence" value="ECO:0007669"/>
    <property type="project" value="UniProtKB-KW"/>
</dbReference>
<dbReference type="InterPro" id="IPR036866">
    <property type="entry name" value="RibonucZ/Hydroxyglut_hydro"/>
</dbReference>
<dbReference type="HOGENOM" id="CLU_070010_0_1_2"/>
<dbReference type="GeneID" id="74947764"/>
<evidence type="ECO:0000313" key="1">
    <source>
        <dbReference type="EMBL" id="AIC16798.1"/>
    </source>
</evidence>
<dbReference type="SUPFAM" id="SSF56281">
    <property type="entry name" value="Metallo-hydrolase/oxidoreductase"/>
    <property type="match status" value="1"/>
</dbReference>
<dbReference type="PANTHER" id="PTHR43546:SF8">
    <property type="entry name" value="METALLO-BETA-LACTAMASE DOMAIN-CONTAINING PROTEIN"/>
    <property type="match status" value="1"/>
</dbReference>
<dbReference type="Proteomes" id="UP000027093">
    <property type="component" value="Chromosome"/>
</dbReference>
<dbReference type="AlphaFoldDB" id="A0A060HMS9"/>
<evidence type="ECO:0000313" key="2">
    <source>
        <dbReference type="Proteomes" id="UP000027093"/>
    </source>
</evidence>
<dbReference type="EMBL" id="CP007536">
    <property type="protein sequence ID" value="AIC16798.1"/>
    <property type="molecule type" value="Genomic_DNA"/>
</dbReference>
<dbReference type="KEGG" id="nvn:NVIE_025280"/>
<organism evidence="1 2">
    <name type="scientific">Nitrososphaera viennensis EN76</name>
    <dbReference type="NCBI Taxonomy" id="926571"/>
    <lineage>
        <taxon>Archaea</taxon>
        <taxon>Nitrososphaerota</taxon>
        <taxon>Nitrososphaeria</taxon>
        <taxon>Nitrososphaerales</taxon>
        <taxon>Nitrososphaeraceae</taxon>
        <taxon>Nitrososphaera</taxon>
    </lineage>
</organism>
<keyword evidence="2" id="KW-1185">Reference proteome</keyword>
<dbReference type="PANTHER" id="PTHR43546">
    <property type="entry name" value="UPF0173 METAL-DEPENDENT HYDROLASE MJ1163-RELATED"/>
    <property type="match status" value="1"/>
</dbReference>
<dbReference type="OrthoDB" id="28313at2157"/>
<proteinExistence type="predicted"/>
<keyword evidence="1" id="KW-0378">Hydrolase</keyword>
<dbReference type="Pfam" id="PF13483">
    <property type="entry name" value="Lactamase_B_3"/>
    <property type="match status" value="1"/>
</dbReference>
<protein>
    <submittedName>
        <fullName evidence="1">Zn-dependent hydrolase of the beta-lactamase fold</fullName>
    </submittedName>
</protein>
<reference evidence="1 2" key="1">
    <citation type="journal article" date="2014" name="Int. J. Syst. Evol. Microbiol.">
        <title>Nitrososphaera viennensis gen. nov., sp. nov., an aerobic and mesophilic, ammonia-oxidizing archaeon from soil and a member of the archaeal phylum Thaumarchaeota.</title>
        <authorList>
            <person name="Stieglmeier M."/>
            <person name="Klingl A."/>
            <person name="Alves R.J."/>
            <person name="Rittmann S.K."/>
            <person name="Melcher M."/>
            <person name="Leisch N."/>
            <person name="Schleper C."/>
        </authorList>
    </citation>
    <scope>NUCLEOTIDE SEQUENCE [LARGE SCALE GENOMIC DNA]</scope>
    <source>
        <strain evidence="1">EN76</strain>
    </source>
</reference>
<dbReference type="Gene3D" id="3.60.15.10">
    <property type="entry name" value="Ribonuclease Z/Hydroxyacylglutathione hydrolase-like"/>
    <property type="match status" value="1"/>
</dbReference>
<accession>A0A060HMS9</accession>
<name>A0A060HMS9_9ARCH</name>
<dbReference type="STRING" id="926571.NVIE_025280"/>